<dbReference type="AlphaFoldDB" id="A0A5M3XXK5"/>
<sequence>MSTTDLACPAVGASTEMKMYGPERSSRSGLVRPSSITRSTGPPTGAPSELRMSGAFIDWIMMLAVVLSPSVNWSNGLVRPAGLVGSVDTPLADVVSTMRTLDV</sequence>
<reference evidence="2 3" key="1">
    <citation type="submission" date="2019-10" db="EMBL/GenBank/DDBJ databases">
        <title>Whole genome shotgun sequence of Acrocarpospora pleiomorpha NBRC 16267.</title>
        <authorList>
            <person name="Ichikawa N."/>
            <person name="Kimura A."/>
            <person name="Kitahashi Y."/>
            <person name="Komaki H."/>
            <person name="Oguchi A."/>
        </authorList>
    </citation>
    <scope>NUCLEOTIDE SEQUENCE [LARGE SCALE GENOMIC DNA]</scope>
    <source>
        <strain evidence="2 3">NBRC 16267</strain>
    </source>
</reference>
<accession>A0A5M3XXK5</accession>
<evidence type="ECO:0000256" key="1">
    <source>
        <dbReference type="SAM" id="MobiDB-lite"/>
    </source>
</evidence>
<keyword evidence="3" id="KW-1185">Reference proteome</keyword>
<protein>
    <submittedName>
        <fullName evidence="2">Uncharacterized protein</fullName>
    </submittedName>
</protein>
<proteinExistence type="predicted"/>
<gene>
    <name evidence="2" type="ORF">Aple_087760</name>
</gene>
<feature type="region of interest" description="Disordered" evidence="1">
    <location>
        <begin position="21"/>
        <end position="47"/>
    </location>
</feature>
<name>A0A5M3XXK5_9ACTN</name>
<dbReference type="EMBL" id="BLAF01000075">
    <property type="protein sequence ID" value="GES25877.1"/>
    <property type="molecule type" value="Genomic_DNA"/>
</dbReference>
<evidence type="ECO:0000313" key="3">
    <source>
        <dbReference type="Proteomes" id="UP000377595"/>
    </source>
</evidence>
<dbReference type="Proteomes" id="UP000377595">
    <property type="component" value="Unassembled WGS sequence"/>
</dbReference>
<evidence type="ECO:0000313" key="2">
    <source>
        <dbReference type="EMBL" id="GES25877.1"/>
    </source>
</evidence>
<organism evidence="2 3">
    <name type="scientific">Acrocarpospora pleiomorpha</name>
    <dbReference type="NCBI Taxonomy" id="90975"/>
    <lineage>
        <taxon>Bacteria</taxon>
        <taxon>Bacillati</taxon>
        <taxon>Actinomycetota</taxon>
        <taxon>Actinomycetes</taxon>
        <taxon>Streptosporangiales</taxon>
        <taxon>Streptosporangiaceae</taxon>
        <taxon>Acrocarpospora</taxon>
    </lineage>
</organism>
<comment type="caution">
    <text evidence="2">The sequence shown here is derived from an EMBL/GenBank/DDBJ whole genome shotgun (WGS) entry which is preliminary data.</text>
</comment>